<reference evidence="4" key="2">
    <citation type="submission" date="2015-01" db="EMBL/GenBank/DDBJ databases">
        <title>Evolutionary Origins and Diversification of the Mycorrhizal Mutualists.</title>
        <authorList>
            <consortium name="DOE Joint Genome Institute"/>
            <consortium name="Mycorrhizal Genomics Consortium"/>
            <person name="Kohler A."/>
            <person name="Kuo A."/>
            <person name="Nagy L.G."/>
            <person name="Floudas D."/>
            <person name="Copeland A."/>
            <person name="Barry K.W."/>
            <person name="Cichocki N."/>
            <person name="Veneault-Fourrey C."/>
            <person name="LaButti K."/>
            <person name="Lindquist E.A."/>
            <person name="Lipzen A."/>
            <person name="Lundell T."/>
            <person name="Morin E."/>
            <person name="Murat C."/>
            <person name="Riley R."/>
            <person name="Ohm R."/>
            <person name="Sun H."/>
            <person name="Tunlid A."/>
            <person name="Henrissat B."/>
            <person name="Grigoriev I.V."/>
            <person name="Hibbett D.S."/>
            <person name="Martin F."/>
        </authorList>
    </citation>
    <scope>NUCLEOTIDE SEQUENCE [LARGE SCALE GENOMIC DNA]</scope>
    <source>
        <strain evidence="4">h7</strain>
    </source>
</reference>
<dbReference type="Proteomes" id="UP000053424">
    <property type="component" value="Unassembled WGS sequence"/>
</dbReference>
<dbReference type="AlphaFoldDB" id="A0A0C2Z9F9"/>
<dbReference type="InterPro" id="IPR046528">
    <property type="entry name" value="DUF6593"/>
</dbReference>
<evidence type="ECO:0000256" key="1">
    <source>
        <dbReference type="SAM" id="Phobius"/>
    </source>
</evidence>
<keyword evidence="1" id="KW-0812">Transmembrane</keyword>
<feature type="domain" description="DUF6593" evidence="2">
    <location>
        <begin position="8"/>
        <end position="197"/>
    </location>
</feature>
<organism evidence="3 4">
    <name type="scientific">Hebeloma cylindrosporum</name>
    <dbReference type="NCBI Taxonomy" id="76867"/>
    <lineage>
        <taxon>Eukaryota</taxon>
        <taxon>Fungi</taxon>
        <taxon>Dikarya</taxon>
        <taxon>Basidiomycota</taxon>
        <taxon>Agaricomycotina</taxon>
        <taxon>Agaricomycetes</taxon>
        <taxon>Agaricomycetidae</taxon>
        <taxon>Agaricales</taxon>
        <taxon>Agaricineae</taxon>
        <taxon>Hymenogastraceae</taxon>
        <taxon>Hebeloma</taxon>
    </lineage>
</organism>
<keyword evidence="4" id="KW-1185">Reference proteome</keyword>
<reference evidence="3 4" key="1">
    <citation type="submission" date="2014-04" db="EMBL/GenBank/DDBJ databases">
        <authorList>
            <consortium name="DOE Joint Genome Institute"/>
            <person name="Kuo A."/>
            <person name="Gay G."/>
            <person name="Dore J."/>
            <person name="Kohler A."/>
            <person name="Nagy L.G."/>
            <person name="Floudas D."/>
            <person name="Copeland A."/>
            <person name="Barry K.W."/>
            <person name="Cichocki N."/>
            <person name="Veneault-Fourrey C."/>
            <person name="LaButti K."/>
            <person name="Lindquist E.A."/>
            <person name="Lipzen A."/>
            <person name="Lundell T."/>
            <person name="Morin E."/>
            <person name="Murat C."/>
            <person name="Sun H."/>
            <person name="Tunlid A."/>
            <person name="Henrissat B."/>
            <person name="Grigoriev I.V."/>
            <person name="Hibbett D.S."/>
            <person name="Martin F."/>
            <person name="Nordberg H.P."/>
            <person name="Cantor M.N."/>
            <person name="Hua S.X."/>
        </authorList>
    </citation>
    <scope>NUCLEOTIDE SEQUENCE [LARGE SCALE GENOMIC DNA]</scope>
    <source>
        <strain evidence="4">h7</strain>
    </source>
</reference>
<proteinExistence type="predicted"/>
<dbReference type="EMBL" id="KN831768">
    <property type="protein sequence ID" value="KIM49782.1"/>
    <property type="molecule type" value="Genomic_DNA"/>
</dbReference>
<keyword evidence="1" id="KW-1133">Transmembrane helix</keyword>
<dbReference type="HOGENOM" id="CLU_084280_5_0_1"/>
<dbReference type="OrthoDB" id="2605483at2759"/>
<name>A0A0C2Z9F9_HEBCY</name>
<evidence type="ECO:0000313" key="3">
    <source>
        <dbReference type="EMBL" id="KIM49782.1"/>
    </source>
</evidence>
<dbReference type="Pfam" id="PF20236">
    <property type="entry name" value="DUF6593"/>
    <property type="match status" value="1"/>
</dbReference>
<sequence length="256" mass="28153">MQLCLMNNDPASTLLVTPEGEPVFSIETLPLPHTELGAPSSCSPKCMTTTVKRVERYQSNTGHVETSIGVIEFCGPTSGALILLCNENHQLHIDSLKRRKQITAPLPEKSQGEEEGEDLEKSWEFTGPDSRRYKWQMLARSPWLFLEDNGLKPLARYHCAKIGIVSRSRRALLEILPGGMAIIDLIIVTFVAFIKQRLLTEGPGLYDVCSVSSLAPTCMASSEPPDRKPGCELRFLGHLQSGEVSSRTAGDQSSNS</sequence>
<evidence type="ECO:0000313" key="4">
    <source>
        <dbReference type="Proteomes" id="UP000053424"/>
    </source>
</evidence>
<feature type="transmembrane region" description="Helical" evidence="1">
    <location>
        <begin position="171"/>
        <end position="194"/>
    </location>
</feature>
<gene>
    <name evidence="3" type="ORF">M413DRAFT_116054</name>
</gene>
<protein>
    <recommendedName>
        <fullName evidence="2">DUF6593 domain-containing protein</fullName>
    </recommendedName>
</protein>
<accession>A0A0C2Z9F9</accession>
<keyword evidence="1" id="KW-0472">Membrane</keyword>
<evidence type="ECO:0000259" key="2">
    <source>
        <dbReference type="Pfam" id="PF20236"/>
    </source>
</evidence>